<comment type="caution">
    <text evidence="2">The sequence shown here is derived from an EMBL/GenBank/DDBJ whole genome shotgun (WGS) entry which is preliminary data.</text>
</comment>
<dbReference type="PANTHER" id="PTHR43415">
    <property type="entry name" value="SPERMIDINE N(1)-ACETYLTRANSFERASE"/>
    <property type="match status" value="1"/>
</dbReference>
<dbReference type="AlphaFoldDB" id="A0A9D1IXS6"/>
<evidence type="ECO:0000259" key="1">
    <source>
        <dbReference type="PROSITE" id="PS51186"/>
    </source>
</evidence>
<proteinExistence type="predicted"/>
<organism evidence="2 3">
    <name type="scientific">Candidatus Ventrousia excrementavium</name>
    <dbReference type="NCBI Taxonomy" id="2840961"/>
    <lineage>
        <taxon>Bacteria</taxon>
        <taxon>Bacillati</taxon>
        <taxon>Bacillota</taxon>
        <taxon>Clostridia</taxon>
        <taxon>Eubacteriales</taxon>
        <taxon>Clostridiaceae</taxon>
        <taxon>Clostridiaceae incertae sedis</taxon>
        <taxon>Candidatus Ventrousia</taxon>
    </lineage>
</organism>
<gene>
    <name evidence="2" type="ORF">IAB67_07385</name>
</gene>
<protein>
    <submittedName>
        <fullName evidence="2">GNAT family N-acetyltransferase</fullName>
    </submittedName>
</protein>
<dbReference type="Gene3D" id="3.40.630.30">
    <property type="match status" value="1"/>
</dbReference>
<dbReference type="GO" id="GO:0016747">
    <property type="term" value="F:acyltransferase activity, transferring groups other than amino-acyl groups"/>
    <property type="evidence" value="ECO:0007669"/>
    <property type="project" value="InterPro"/>
</dbReference>
<dbReference type="InterPro" id="IPR016181">
    <property type="entry name" value="Acyl_CoA_acyltransferase"/>
</dbReference>
<accession>A0A9D1IXS6</accession>
<dbReference type="PROSITE" id="PS51186">
    <property type="entry name" value="GNAT"/>
    <property type="match status" value="1"/>
</dbReference>
<dbReference type="InterPro" id="IPR000182">
    <property type="entry name" value="GNAT_dom"/>
</dbReference>
<dbReference type="Pfam" id="PF00583">
    <property type="entry name" value="Acetyltransf_1"/>
    <property type="match status" value="1"/>
</dbReference>
<sequence>MEIVIRPVRPGDGKGINELRRMPGVFENILGIPSEREARNEAGIAALDHATQHNFTAVTYNEQGEEIMIGYGSLTVESNPRRRHCGGIGMMVHRDYQGRGVGTKLMEALIDMADNWLMLVRLELDVFADNARAIALYKKFGFVEEGLKRVEAIRNGEYVDSLMMARLRLD</sequence>
<dbReference type="Proteomes" id="UP000824073">
    <property type="component" value="Unassembled WGS sequence"/>
</dbReference>
<dbReference type="SUPFAM" id="SSF55729">
    <property type="entry name" value="Acyl-CoA N-acyltransferases (Nat)"/>
    <property type="match status" value="1"/>
</dbReference>
<dbReference type="CDD" id="cd04301">
    <property type="entry name" value="NAT_SF"/>
    <property type="match status" value="1"/>
</dbReference>
<reference evidence="2" key="2">
    <citation type="journal article" date="2021" name="PeerJ">
        <title>Extensive microbial diversity within the chicken gut microbiome revealed by metagenomics and culture.</title>
        <authorList>
            <person name="Gilroy R."/>
            <person name="Ravi A."/>
            <person name="Getino M."/>
            <person name="Pursley I."/>
            <person name="Horton D.L."/>
            <person name="Alikhan N.F."/>
            <person name="Baker D."/>
            <person name="Gharbi K."/>
            <person name="Hall N."/>
            <person name="Watson M."/>
            <person name="Adriaenssens E.M."/>
            <person name="Foster-Nyarko E."/>
            <person name="Jarju S."/>
            <person name="Secka A."/>
            <person name="Antonio M."/>
            <person name="Oren A."/>
            <person name="Chaudhuri R.R."/>
            <person name="La Ragione R."/>
            <person name="Hildebrand F."/>
            <person name="Pallen M.J."/>
        </authorList>
    </citation>
    <scope>NUCLEOTIDE SEQUENCE</scope>
    <source>
        <strain evidence="2">CHK191-8634</strain>
    </source>
</reference>
<reference evidence="2" key="1">
    <citation type="submission" date="2020-10" db="EMBL/GenBank/DDBJ databases">
        <authorList>
            <person name="Gilroy R."/>
        </authorList>
    </citation>
    <scope>NUCLEOTIDE SEQUENCE</scope>
    <source>
        <strain evidence="2">CHK191-8634</strain>
    </source>
</reference>
<evidence type="ECO:0000313" key="3">
    <source>
        <dbReference type="Proteomes" id="UP000824073"/>
    </source>
</evidence>
<dbReference type="PANTHER" id="PTHR43415:SF3">
    <property type="entry name" value="GNAT-FAMILY ACETYLTRANSFERASE"/>
    <property type="match status" value="1"/>
</dbReference>
<evidence type="ECO:0000313" key="2">
    <source>
        <dbReference type="EMBL" id="HIU44099.1"/>
    </source>
</evidence>
<name>A0A9D1IXS6_9CLOT</name>
<feature type="domain" description="N-acetyltransferase" evidence="1">
    <location>
        <begin position="3"/>
        <end position="165"/>
    </location>
</feature>
<dbReference type="EMBL" id="DVMR01000057">
    <property type="protein sequence ID" value="HIU44099.1"/>
    <property type="molecule type" value="Genomic_DNA"/>
</dbReference>